<evidence type="ECO:0000259" key="2">
    <source>
        <dbReference type="Pfam" id="PF26514"/>
    </source>
</evidence>
<accession>A0A0N8KQV1</accession>
<dbReference type="InterPro" id="IPR058486">
    <property type="entry name" value="DUF8173"/>
</dbReference>
<keyword evidence="1" id="KW-1133">Transmembrane helix</keyword>
<dbReference type="AlphaFoldDB" id="A0A0N8KQV1"/>
<evidence type="ECO:0000313" key="4">
    <source>
        <dbReference type="Proteomes" id="UP000050360"/>
    </source>
</evidence>
<dbReference type="Pfam" id="PF26514">
    <property type="entry name" value="DUF8173"/>
    <property type="match status" value="1"/>
</dbReference>
<feature type="transmembrane region" description="Helical" evidence="1">
    <location>
        <begin position="327"/>
        <end position="346"/>
    </location>
</feature>
<evidence type="ECO:0000313" key="3">
    <source>
        <dbReference type="EMBL" id="KPQ43162.1"/>
    </source>
</evidence>
<name>A0A0N8KQV1_9EURY</name>
<protein>
    <recommendedName>
        <fullName evidence="2">DUF8173 domain-containing protein</fullName>
    </recommendedName>
</protein>
<gene>
    <name evidence="3" type="ORF">MPEBLZ_02276</name>
</gene>
<comment type="caution">
    <text evidence="3">The sequence shown here is derived from an EMBL/GenBank/DDBJ whole genome shotgun (WGS) entry which is preliminary data.</text>
</comment>
<organism evidence="3 4">
    <name type="scientific">Candidatus Methanoperedens nitratireducens</name>
    <dbReference type="NCBI Taxonomy" id="1392998"/>
    <lineage>
        <taxon>Archaea</taxon>
        <taxon>Methanobacteriati</taxon>
        <taxon>Methanobacteriota</taxon>
        <taxon>Stenosarchaea group</taxon>
        <taxon>Methanomicrobia</taxon>
        <taxon>Methanosarcinales</taxon>
        <taxon>ANME-2 cluster</taxon>
        <taxon>Candidatus Methanoperedentaceae</taxon>
        <taxon>Candidatus Methanoperedens</taxon>
    </lineage>
</organism>
<feature type="transmembrane region" description="Helical" evidence="1">
    <location>
        <begin position="352"/>
        <end position="370"/>
    </location>
</feature>
<feature type="domain" description="DUF8173" evidence="2">
    <location>
        <begin position="219"/>
        <end position="363"/>
    </location>
</feature>
<sequence length="379" mass="40237">MNTKFLLKILMFLFIFVIVFSSISSASEFRSGDKLVIMKDEVVNDDLYFAGNSITVDGVINGDLIAAGSEIKVTGTINGGVIAAGGSIIVTGNVTNDIKAAGGEVRIGGDVGDNVLVFTRNLVLEKNARITRDLTLGAGTATIDGTVNGNINGGASDVEMNGATKGNVTVNISNNIKVSPGATIGGNLEYTAPRPGEISGIVSGTTTYKETPVRRENFMSRLPGEILGYLWLLLIGIVSLILAPELTQKISDNISVKPLKNLLWGLLFLIVTPIVAVLLLVTVIGIPLGLILLVVYITLLYISRIYIGLWVGQYVLGKLKQETKSRVLAMALGLIIVVIGINLPIIGGFIHFIIILLGLGAIILTGYNGYKKSKEQKVI</sequence>
<feature type="transmembrane region" description="Helical" evidence="1">
    <location>
        <begin position="226"/>
        <end position="243"/>
    </location>
</feature>
<feature type="transmembrane region" description="Helical" evidence="1">
    <location>
        <begin position="290"/>
        <end position="315"/>
    </location>
</feature>
<keyword evidence="1" id="KW-0812">Transmembrane</keyword>
<evidence type="ECO:0000256" key="1">
    <source>
        <dbReference type="SAM" id="Phobius"/>
    </source>
</evidence>
<dbReference type="Proteomes" id="UP000050360">
    <property type="component" value="Unassembled WGS sequence"/>
</dbReference>
<reference evidence="3 4" key="1">
    <citation type="submission" date="2015-09" db="EMBL/GenBank/DDBJ databases">
        <title>A metagenomics-based metabolic model of nitrate-dependent anaerobic oxidation of methane by Methanoperedens-like archaea.</title>
        <authorList>
            <person name="Arshad A."/>
            <person name="Speth D.R."/>
            <person name="De Graaf R.M."/>
            <person name="Op Den Camp H.J."/>
            <person name="Jetten M.S."/>
            <person name="Welte C.U."/>
        </authorList>
    </citation>
    <scope>NUCLEOTIDE SEQUENCE [LARGE SCALE GENOMIC DNA]</scope>
</reference>
<keyword evidence="1" id="KW-0472">Membrane</keyword>
<dbReference type="EMBL" id="LKCM01000173">
    <property type="protein sequence ID" value="KPQ43162.1"/>
    <property type="molecule type" value="Genomic_DNA"/>
</dbReference>
<proteinExistence type="predicted"/>
<feature type="transmembrane region" description="Helical" evidence="1">
    <location>
        <begin position="263"/>
        <end position="284"/>
    </location>
</feature>